<name>A0A177NJI8_9GAMM</name>
<dbReference type="AlphaFoldDB" id="A0A177NJI8"/>
<dbReference type="RefSeq" id="WP_064028831.1">
    <property type="nucleotide sequence ID" value="NZ_LUUK01000172.1"/>
</dbReference>
<dbReference type="Gene3D" id="3.40.50.720">
    <property type="entry name" value="NAD(P)-binding Rossmann-like Domain"/>
    <property type="match status" value="1"/>
</dbReference>
<dbReference type="InterPro" id="IPR051783">
    <property type="entry name" value="NAD(P)-dependent_oxidoreduct"/>
</dbReference>
<evidence type="ECO:0000259" key="1">
    <source>
        <dbReference type="Pfam" id="PF01370"/>
    </source>
</evidence>
<dbReference type="SUPFAM" id="SSF51735">
    <property type="entry name" value="NAD(P)-binding Rossmann-fold domains"/>
    <property type="match status" value="1"/>
</dbReference>
<organism evidence="2 3">
    <name type="scientific">Methylomonas koyamae</name>
    <dbReference type="NCBI Taxonomy" id="702114"/>
    <lineage>
        <taxon>Bacteria</taxon>
        <taxon>Pseudomonadati</taxon>
        <taxon>Pseudomonadota</taxon>
        <taxon>Gammaproteobacteria</taxon>
        <taxon>Methylococcales</taxon>
        <taxon>Methylococcaceae</taxon>
        <taxon>Methylomonas</taxon>
    </lineage>
</organism>
<dbReference type="GO" id="GO:0005737">
    <property type="term" value="C:cytoplasm"/>
    <property type="evidence" value="ECO:0007669"/>
    <property type="project" value="TreeGrafter"/>
</dbReference>
<evidence type="ECO:0000313" key="2">
    <source>
        <dbReference type="EMBL" id="OAI18157.1"/>
    </source>
</evidence>
<dbReference type="PANTHER" id="PTHR48079:SF6">
    <property type="entry name" value="NAD(P)-BINDING DOMAIN-CONTAINING PROTEIN-RELATED"/>
    <property type="match status" value="1"/>
</dbReference>
<dbReference type="STRING" id="702114.A1355_06225"/>
<dbReference type="InterPro" id="IPR001509">
    <property type="entry name" value="Epimerase_deHydtase"/>
</dbReference>
<dbReference type="Pfam" id="PF01370">
    <property type="entry name" value="Epimerase"/>
    <property type="match status" value="1"/>
</dbReference>
<reference evidence="3" key="1">
    <citation type="submission" date="2016-03" db="EMBL/GenBank/DDBJ databases">
        <authorList>
            <person name="Heylen K."/>
            <person name="De Vos P."/>
            <person name="Vekeman B."/>
        </authorList>
    </citation>
    <scope>NUCLEOTIDE SEQUENCE [LARGE SCALE GENOMIC DNA]</scope>
    <source>
        <strain evidence="3">R-45383</strain>
    </source>
</reference>
<dbReference type="OrthoDB" id="9795415at2"/>
<evidence type="ECO:0000313" key="3">
    <source>
        <dbReference type="Proteomes" id="UP000077628"/>
    </source>
</evidence>
<sequence>MKVLVTGASGFVGRHVVTQLLERGHRVTALARDAGKAQGLVWFDRVEFLSGDVHADRLPDRLGQLDAVIHLAWPGLPNYRDLFHFEQNLIGDYRFLKSLVEQGVGQLLVAGTCFEYGLQNGCLSEDWPTLPANPYALAKDSLRKFLQQLQRHHSFTLQWARLFYLYGEGQHANSLLAQLERAIADGRPTFDMSGGEQLRDYLPIEVAARRLVQLVERPDADGVYNVCSGTPISIRTLVERHIRKRGADIALNLGYHAYPDYEPMAFWGDRRKLTQLLGTLD</sequence>
<dbReference type="Proteomes" id="UP000077628">
    <property type="component" value="Unassembled WGS sequence"/>
</dbReference>
<dbReference type="EMBL" id="LUUK01000172">
    <property type="protein sequence ID" value="OAI18157.1"/>
    <property type="molecule type" value="Genomic_DNA"/>
</dbReference>
<comment type="caution">
    <text evidence="2">The sequence shown here is derived from an EMBL/GenBank/DDBJ whole genome shotgun (WGS) entry which is preliminary data.</text>
</comment>
<dbReference type="InterPro" id="IPR036291">
    <property type="entry name" value="NAD(P)-bd_dom_sf"/>
</dbReference>
<accession>A0A177NJI8</accession>
<protein>
    <submittedName>
        <fullName evidence="2">Epimerase</fullName>
    </submittedName>
</protein>
<keyword evidence="3" id="KW-1185">Reference proteome</keyword>
<dbReference type="PANTHER" id="PTHR48079">
    <property type="entry name" value="PROTEIN YEEZ"/>
    <property type="match status" value="1"/>
</dbReference>
<proteinExistence type="predicted"/>
<gene>
    <name evidence="2" type="ORF">A1355_06225</name>
</gene>
<feature type="domain" description="NAD-dependent epimerase/dehydratase" evidence="1">
    <location>
        <begin position="3"/>
        <end position="227"/>
    </location>
</feature>
<dbReference type="GO" id="GO:0004029">
    <property type="term" value="F:aldehyde dehydrogenase (NAD+) activity"/>
    <property type="evidence" value="ECO:0007669"/>
    <property type="project" value="TreeGrafter"/>
</dbReference>